<evidence type="ECO:0000256" key="1">
    <source>
        <dbReference type="SAM" id="MobiDB-lite"/>
    </source>
</evidence>
<gene>
    <name evidence="2" type="ORF">DBV05_g6591</name>
</gene>
<dbReference type="Proteomes" id="UP000325902">
    <property type="component" value="Unassembled WGS sequence"/>
</dbReference>
<keyword evidence="3" id="KW-1185">Reference proteome</keyword>
<proteinExistence type="predicted"/>
<accession>A0A5N5DAI7</accession>
<dbReference type="AlphaFoldDB" id="A0A5N5DAI7"/>
<reference evidence="2 3" key="1">
    <citation type="journal article" date="2019" name="Sci. Rep.">
        <title>A multi-omics analysis of the grapevine pathogen Lasiodiplodia theobromae reveals that temperature affects the expression of virulence- and pathogenicity-related genes.</title>
        <authorList>
            <person name="Felix C."/>
            <person name="Meneses R."/>
            <person name="Goncalves M.F.M."/>
            <person name="Tilleman L."/>
            <person name="Duarte A.S."/>
            <person name="Jorrin-Novo J.V."/>
            <person name="Van de Peer Y."/>
            <person name="Deforce D."/>
            <person name="Van Nieuwerburgh F."/>
            <person name="Esteves A.C."/>
            <person name="Alves A."/>
        </authorList>
    </citation>
    <scope>NUCLEOTIDE SEQUENCE [LARGE SCALE GENOMIC DNA]</scope>
    <source>
        <strain evidence="2 3">LA-SOL3</strain>
    </source>
</reference>
<feature type="region of interest" description="Disordered" evidence="1">
    <location>
        <begin position="1"/>
        <end position="42"/>
    </location>
</feature>
<evidence type="ECO:0000313" key="3">
    <source>
        <dbReference type="Proteomes" id="UP000325902"/>
    </source>
</evidence>
<organism evidence="2 3">
    <name type="scientific">Lasiodiplodia theobromae</name>
    <dbReference type="NCBI Taxonomy" id="45133"/>
    <lineage>
        <taxon>Eukaryota</taxon>
        <taxon>Fungi</taxon>
        <taxon>Dikarya</taxon>
        <taxon>Ascomycota</taxon>
        <taxon>Pezizomycotina</taxon>
        <taxon>Dothideomycetes</taxon>
        <taxon>Dothideomycetes incertae sedis</taxon>
        <taxon>Botryosphaeriales</taxon>
        <taxon>Botryosphaeriaceae</taxon>
        <taxon>Lasiodiplodia</taxon>
    </lineage>
</organism>
<evidence type="ECO:0000313" key="2">
    <source>
        <dbReference type="EMBL" id="KAB2574769.1"/>
    </source>
</evidence>
<dbReference type="EMBL" id="VCHE01000039">
    <property type="protein sequence ID" value="KAB2574769.1"/>
    <property type="molecule type" value="Genomic_DNA"/>
</dbReference>
<sequence length="401" mass="45752">MTGATDDRGTFPPRSIKHKRSDINDSGNSGGSAEPNEMRLKAAGDLQAVPGSKLFAVEKGVSRDPFSAVVTPAHTSTTTGASSTDSTATAALTRFLPEAQTESDDYISPIDRNTRLFFQAIVELPGELRNAIYEEIMEAKRDKKNIARKGRSEILVGFRNCALRAVPMLRREFLDFFWNQFDVHFCTSLPELYQIPHVFNFLQHIKLITFDVHEMYLLKLLNKMGCIRQLVVALEKSAFVGDIRILGSALGVKAVDDTLERVLIYWNYGNTAKNACQAVQLADSPWKHMIKTFCDRTDEERAESPNAFLIRPMDMRLSTRTKGLRLNKKKRPVMVFEGGRTKRQLTDEELEEVLPSRHIDLLIKSYQRDRQARLITEQEFYVRIAYYKERYPDDKGLLTNY</sequence>
<comment type="caution">
    <text evidence="2">The sequence shown here is derived from an EMBL/GenBank/DDBJ whole genome shotgun (WGS) entry which is preliminary data.</text>
</comment>
<protein>
    <submittedName>
        <fullName evidence="2">Uncharacterized protein</fullName>
    </submittedName>
</protein>
<name>A0A5N5DAI7_9PEZI</name>